<feature type="compositionally biased region" description="Basic and acidic residues" evidence="1">
    <location>
        <begin position="27"/>
        <end position="45"/>
    </location>
</feature>
<comment type="caution">
    <text evidence="2">The sequence shown here is derived from an EMBL/GenBank/DDBJ whole genome shotgun (WGS) entry which is preliminary data.</text>
</comment>
<dbReference type="RefSeq" id="XP_022479826.1">
    <property type="nucleotide sequence ID" value="XM_022613735.1"/>
</dbReference>
<accession>A0A1G4BN09</accession>
<dbReference type="EMBL" id="MJBS01000011">
    <property type="protein sequence ID" value="OHF02687.1"/>
    <property type="molecule type" value="Genomic_DNA"/>
</dbReference>
<proteinExistence type="predicted"/>
<name>A0A1G4BN09_9PEZI</name>
<reference evidence="2 3" key="1">
    <citation type="submission" date="2016-09" db="EMBL/GenBank/DDBJ databases">
        <authorList>
            <person name="Capua I."/>
            <person name="De Benedictis P."/>
            <person name="Joannis T."/>
            <person name="Lombin L.H."/>
            <person name="Cattoli G."/>
        </authorList>
    </citation>
    <scope>NUCLEOTIDE SEQUENCE [LARGE SCALE GENOMIC DNA]</scope>
    <source>
        <strain evidence="2 3">IMI 309357</strain>
    </source>
</reference>
<evidence type="ECO:0000256" key="1">
    <source>
        <dbReference type="SAM" id="MobiDB-lite"/>
    </source>
</evidence>
<protein>
    <submittedName>
        <fullName evidence="2">Uncharacterized protein</fullName>
    </submittedName>
</protein>
<organism evidence="2 3">
    <name type="scientific">Colletotrichum orchidophilum</name>
    <dbReference type="NCBI Taxonomy" id="1209926"/>
    <lineage>
        <taxon>Eukaryota</taxon>
        <taxon>Fungi</taxon>
        <taxon>Dikarya</taxon>
        <taxon>Ascomycota</taxon>
        <taxon>Pezizomycotina</taxon>
        <taxon>Sordariomycetes</taxon>
        <taxon>Hypocreomycetidae</taxon>
        <taxon>Glomerellales</taxon>
        <taxon>Glomerellaceae</taxon>
        <taxon>Colletotrichum</taxon>
    </lineage>
</organism>
<sequence length="151" mass="17153">MQVCFRTVDVVHSEDWKLNPSGRDIRRVQSDIRTKSEPGCDDKSSKSSRGRVPTDNQAWEREVLVQVSSLQQTNFHSVKLLPQQCDLSDWLISVRSGDQGRGEEETIMVDDSMRNKLNLTHNALVYDHEHEDLISMLNVSPTTAACLVKMV</sequence>
<dbReference type="OrthoDB" id="4803699at2759"/>
<keyword evidence="3" id="KW-1185">Reference proteome</keyword>
<dbReference type="Proteomes" id="UP000176998">
    <property type="component" value="Unassembled WGS sequence"/>
</dbReference>
<dbReference type="GeneID" id="34555245"/>
<feature type="region of interest" description="Disordered" evidence="1">
    <location>
        <begin position="27"/>
        <end position="56"/>
    </location>
</feature>
<gene>
    <name evidence="2" type="ORF">CORC01_02083</name>
</gene>
<evidence type="ECO:0000313" key="2">
    <source>
        <dbReference type="EMBL" id="OHF02687.1"/>
    </source>
</evidence>
<dbReference type="AlphaFoldDB" id="A0A1G4BN09"/>
<evidence type="ECO:0000313" key="3">
    <source>
        <dbReference type="Proteomes" id="UP000176998"/>
    </source>
</evidence>